<dbReference type="PANTHER" id="PTHR33127:SF50">
    <property type="entry name" value="OS01G0885800 PROTEIN"/>
    <property type="match status" value="1"/>
</dbReference>
<dbReference type="OrthoDB" id="674500at2759"/>
<comment type="caution">
    <text evidence="2">The sequence shown here is derived from an EMBL/GenBank/DDBJ whole genome shotgun (WGS) entry which is preliminary data.</text>
</comment>
<gene>
    <name evidence="2" type="ORF">HU200_011329</name>
</gene>
<keyword evidence="3" id="KW-1185">Reference proteome</keyword>
<evidence type="ECO:0000259" key="1">
    <source>
        <dbReference type="Pfam" id="PF03478"/>
    </source>
</evidence>
<dbReference type="AlphaFoldDB" id="A0A835FHE0"/>
<accession>A0A835FHE0</accession>
<organism evidence="2 3">
    <name type="scientific">Digitaria exilis</name>
    <dbReference type="NCBI Taxonomy" id="1010633"/>
    <lineage>
        <taxon>Eukaryota</taxon>
        <taxon>Viridiplantae</taxon>
        <taxon>Streptophyta</taxon>
        <taxon>Embryophyta</taxon>
        <taxon>Tracheophyta</taxon>
        <taxon>Spermatophyta</taxon>
        <taxon>Magnoliopsida</taxon>
        <taxon>Liliopsida</taxon>
        <taxon>Poales</taxon>
        <taxon>Poaceae</taxon>
        <taxon>PACMAD clade</taxon>
        <taxon>Panicoideae</taxon>
        <taxon>Panicodae</taxon>
        <taxon>Paniceae</taxon>
        <taxon>Anthephorinae</taxon>
        <taxon>Digitaria</taxon>
    </lineage>
</organism>
<dbReference type="InterPro" id="IPR005174">
    <property type="entry name" value="KIB1-4_b-propeller"/>
</dbReference>
<protein>
    <recommendedName>
        <fullName evidence="1">KIB1-4 beta-propeller domain-containing protein</fullName>
    </recommendedName>
</protein>
<proteinExistence type="predicted"/>
<dbReference type="Pfam" id="PF03478">
    <property type="entry name" value="Beta-prop_KIB1-4"/>
    <property type="match status" value="1"/>
</dbReference>
<evidence type="ECO:0000313" key="3">
    <source>
        <dbReference type="Proteomes" id="UP000636709"/>
    </source>
</evidence>
<feature type="domain" description="KIB1-4 beta-propeller" evidence="1">
    <location>
        <begin position="130"/>
        <end position="239"/>
    </location>
</feature>
<evidence type="ECO:0000313" key="2">
    <source>
        <dbReference type="EMBL" id="KAF8755353.1"/>
    </source>
</evidence>
<dbReference type="Proteomes" id="UP000636709">
    <property type="component" value="Unassembled WGS sequence"/>
</dbReference>
<dbReference type="PANTHER" id="PTHR33127">
    <property type="entry name" value="TRANSMEMBRANE PROTEIN"/>
    <property type="match status" value="1"/>
</dbReference>
<sequence>MEGNTSAPAAGGRPPLGTLPVLVYDHGVDHNQQTAFAIGDQSLHTSVVPELANSYYHVTLKAGSSSWLPARRRPRAYGTLDDELPDNWKCYLSDAPTAASCVVLTDAGWEHEYDIGEVMQPPVPFTFHKRVIQEMAVVDGKFYFQERGLEAIDFSTGTPEFSRLEYRRVEFPEGSNICRDYMVESGGDLFFVYVFLKGYTPEIMTVRVYRFDLSEAMLREVDDLGDRVFLLSYPNAAAAVKELLRSPFWMLPTDQVCTRE</sequence>
<reference evidence="2" key="1">
    <citation type="submission" date="2020-07" db="EMBL/GenBank/DDBJ databases">
        <title>Genome sequence and genetic diversity analysis of an under-domesticated orphan crop, white fonio (Digitaria exilis).</title>
        <authorList>
            <person name="Bennetzen J.L."/>
            <person name="Chen S."/>
            <person name="Ma X."/>
            <person name="Wang X."/>
            <person name="Yssel A.E.J."/>
            <person name="Chaluvadi S.R."/>
            <person name="Johnson M."/>
            <person name="Gangashetty P."/>
            <person name="Hamidou F."/>
            <person name="Sanogo M.D."/>
            <person name="Zwaenepoel A."/>
            <person name="Wallace J."/>
            <person name="Van De Peer Y."/>
            <person name="Van Deynze A."/>
        </authorList>
    </citation>
    <scope>NUCLEOTIDE SEQUENCE</scope>
    <source>
        <tissue evidence="2">Leaves</tissue>
    </source>
</reference>
<name>A0A835FHE0_9POAL</name>
<dbReference type="EMBL" id="JACEFO010000827">
    <property type="protein sequence ID" value="KAF8755353.1"/>
    <property type="molecule type" value="Genomic_DNA"/>
</dbReference>